<accession>A0ABU2VRG3</accession>
<dbReference type="RefSeq" id="WP_311720791.1">
    <property type="nucleotide sequence ID" value="NZ_JAVREZ010000041.1"/>
</dbReference>
<dbReference type="EMBL" id="JAVREZ010000041">
    <property type="protein sequence ID" value="MDT0488208.1"/>
    <property type="molecule type" value="Genomic_DNA"/>
</dbReference>
<gene>
    <name evidence="1" type="ORF">RNB18_50055</name>
</gene>
<reference evidence="2" key="1">
    <citation type="submission" date="2023-07" db="EMBL/GenBank/DDBJ databases">
        <title>30 novel species of actinomycetes from the DSMZ collection.</title>
        <authorList>
            <person name="Nouioui I."/>
        </authorList>
    </citation>
    <scope>NUCLEOTIDE SEQUENCE [LARGE SCALE GENOMIC DNA]</scope>
    <source>
        <strain evidence="2">DSM 41640</strain>
    </source>
</reference>
<sequence length="68" mass="7128">MAVDGSDEALYPPGEPCTLGWLVAVVDGLGDLAEPVRGPGVQDDAVAVLQEEPANLSGYWEASLLHEH</sequence>
<evidence type="ECO:0000313" key="2">
    <source>
        <dbReference type="Proteomes" id="UP001183824"/>
    </source>
</evidence>
<organism evidence="1 2">
    <name type="scientific">Streptomyces doebereineriae</name>
    <dbReference type="NCBI Taxonomy" id="3075528"/>
    <lineage>
        <taxon>Bacteria</taxon>
        <taxon>Bacillati</taxon>
        <taxon>Actinomycetota</taxon>
        <taxon>Actinomycetes</taxon>
        <taxon>Kitasatosporales</taxon>
        <taxon>Streptomycetaceae</taxon>
        <taxon>Streptomyces</taxon>
    </lineage>
</organism>
<comment type="caution">
    <text evidence="1">The sequence shown here is derived from an EMBL/GenBank/DDBJ whole genome shotgun (WGS) entry which is preliminary data.</text>
</comment>
<name>A0ABU2VRG3_9ACTN</name>
<dbReference type="Proteomes" id="UP001183824">
    <property type="component" value="Unassembled WGS sequence"/>
</dbReference>
<keyword evidence="2" id="KW-1185">Reference proteome</keyword>
<evidence type="ECO:0000313" key="1">
    <source>
        <dbReference type="EMBL" id="MDT0488208.1"/>
    </source>
</evidence>
<proteinExistence type="predicted"/>
<protein>
    <submittedName>
        <fullName evidence="1">Uncharacterized protein</fullName>
    </submittedName>
</protein>